<dbReference type="AlphaFoldDB" id="A0A345Y5Q3"/>
<evidence type="ECO:0000313" key="3">
    <source>
        <dbReference type="Proteomes" id="UP000254537"/>
    </source>
</evidence>
<dbReference type="Proteomes" id="UP000254537">
    <property type="component" value="Chromosome"/>
</dbReference>
<keyword evidence="1" id="KW-1133">Transmembrane helix</keyword>
<dbReference type="OrthoDB" id="8595699at2"/>
<dbReference type="RefSeq" id="WP_115433190.1">
    <property type="nucleotide sequence ID" value="NZ_CP031337.1"/>
</dbReference>
<dbReference type="NCBIfam" id="NF047648">
    <property type="entry name" value="MIGRI_fam"/>
    <property type="match status" value="1"/>
</dbReference>
<proteinExistence type="predicted"/>
<protein>
    <submittedName>
        <fullName evidence="2">Uncharacterized protein</fullName>
    </submittedName>
</protein>
<gene>
    <name evidence="2" type="ORF">DWG20_07325</name>
</gene>
<name>A0A345Y5Q3_9NEIS</name>
<sequence length="59" mass="6591">MIGRLLKLFVLIAVAYGLIRWLFTSRQKIQLHEGAKTLAQALVISGLLAVVWHLIGGHR</sequence>
<evidence type="ECO:0000256" key="1">
    <source>
        <dbReference type="SAM" id="Phobius"/>
    </source>
</evidence>
<dbReference type="KEGG" id="ccah:DWG20_07325"/>
<organism evidence="2 3">
    <name type="scientific">Crenobacter cavernae</name>
    <dbReference type="NCBI Taxonomy" id="2290923"/>
    <lineage>
        <taxon>Bacteria</taxon>
        <taxon>Pseudomonadati</taxon>
        <taxon>Pseudomonadota</taxon>
        <taxon>Betaproteobacteria</taxon>
        <taxon>Neisseriales</taxon>
        <taxon>Neisseriaceae</taxon>
        <taxon>Crenobacter</taxon>
    </lineage>
</organism>
<dbReference type="EMBL" id="CP031337">
    <property type="protein sequence ID" value="AXK39255.1"/>
    <property type="molecule type" value="Genomic_DNA"/>
</dbReference>
<keyword evidence="1" id="KW-0812">Transmembrane</keyword>
<feature type="transmembrane region" description="Helical" evidence="1">
    <location>
        <begin position="6"/>
        <end position="23"/>
    </location>
</feature>
<dbReference type="InterPro" id="IPR058186">
    <property type="entry name" value="MIGRI"/>
</dbReference>
<evidence type="ECO:0000313" key="2">
    <source>
        <dbReference type="EMBL" id="AXK39255.1"/>
    </source>
</evidence>
<accession>A0A345Y5Q3</accession>
<feature type="transmembrane region" description="Helical" evidence="1">
    <location>
        <begin position="35"/>
        <end position="55"/>
    </location>
</feature>
<keyword evidence="1" id="KW-0472">Membrane</keyword>
<reference evidence="2 3" key="1">
    <citation type="submission" date="2018-07" db="EMBL/GenBank/DDBJ databases">
        <title>Crenobacter cavernae sp. nov., isolated from a karst cave.</title>
        <authorList>
            <person name="Zhu H."/>
        </authorList>
    </citation>
    <scope>NUCLEOTIDE SEQUENCE [LARGE SCALE GENOMIC DNA]</scope>
    <source>
        <strain evidence="2 3">K1W11S-77</strain>
    </source>
</reference>